<dbReference type="SUPFAM" id="SSF64005">
    <property type="entry name" value="Undecaprenyl diphosphate synthase"/>
    <property type="match status" value="1"/>
</dbReference>
<dbReference type="InterPro" id="IPR001441">
    <property type="entry name" value="UPP_synth-like"/>
</dbReference>
<dbReference type="GO" id="GO:0000287">
    <property type="term" value="F:magnesium ion binding"/>
    <property type="evidence" value="ECO:0007669"/>
    <property type="project" value="UniProtKB-UniRule"/>
</dbReference>
<dbReference type="PATRIC" id="fig|1359163.3.peg.548"/>
<feature type="binding site" evidence="2">
    <location>
        <begin position="186"/>
        <end position="188"/>
    </location>
    <ligand>
        <name>substrate</name>
    </ligand>
</feature>
<dbReference type="NCBIfam" id="TIGR00055">
    <property type="entry name" value="uppS"/>
    <property type="match status" value="1"/>
</dbReference>
<dbReference type="RefSeq" id="WP_045808952.1">
    <property type="nucleotide sequence ID" value="NZ_LANX01000001.1"/>
</dbReference>
<comment type="caution">
    <text evidence="2">Lacks conserved residue(s) required for the propagation of feature annotation.</text>
</comment>
<evidence type="ECO:0000313" key="3">
    <source>
        <dbReference type="EMBL" id="KJV69183.1"/>
    </source>
</evidence>
<evidence type="ECO:0000256" key="1">
    <source>
        <dbReference type="ARBA" id="ARBA00022679"/>
    </source>
</evidence>
<reference evidence="3 4" key="1">
    <citation type="submission" date="2015-02" db="EMBL/GenBank/DDBJ databases">
        <title>Genome Sequencing of Rickettsiales.</title>
        <authorList>
            <person name="Daugherty S.C."/>
            <person name="Su Q."/>
            <person name="Abolude K."/>
            <person name="Beier-Sexton M."/>
            <person name="Carlyon J.A."/>
            <person name="Carter R."/>
            <person name="Day N.P."/>
            <person name="Dumler S.J."/>
            <person name="Dyachenko V."/>
            <person name="Godinez A."/>
            <person name="Kurtti T.J."/>
            <person name="Lichay M."/>
            <person name="Mullins K.E."/>
            <person name="Ott S."/>
            <person name="Pappas-Brown V."/>
            <person name="Paris D.H."/>
            <person name="Patel P."/>
            <person name="Richards A.L."/>
            <person name="Sadzewicz L."/>
            <person name="Sears K."/>
            <person name="Seidman D."/>
            <person name="Sengamalay N."/>
            <person name="Stenos J."/>
            <person name="Tallon L.J."/>
            <person name="Vincent G."/>
            <person name="Fraser C.M."/>
            <person name="Munderloh U."/>
            <person name="Dunning-Hotopp J.C."/>
        </authorList>
    </citation>
    <scope>NUCLEOTIDE SEQUENCE [LARGE SCALE GENOMIC DNA]</scope>
    <source>
        <strain evidence="3 4">RAC413</strain>
    </source>
</reference>
<feature type="binding site" evidence="2">
    <location>
        <position position="23"/>
    </location>
    <ligand>
        <name>substrate</name>
    </ligand>
</feature>
<evidence type="ECO:0000256" key="2">
    <source>
        <dbReference type="HAMAP-Rule" id="MF_01139"/>
    </source>
</evidence>
<protein>
    <recommendedName>
        <fullName evidence="2">Isoprenyl transferase</fullName>
        <ecNumber evidence="2">2.5.1.-</ecNumber>
    </recommendedName>
</protein>
<dbReference type="EMBL" id="LANX01000001">
    <property type="protein sequence ID" value="KJV69183.1"/>
    <property type="molecule type" value="Genomic_DNA"/>
</dbReference>
<proteinExistence type="inferred from homology"/>
<dbReference type="CDD" id="cd00475">
    <property type="entry name" value="Cis_IPPS"/>
    <property type="match status" value="1"/>
</dbReference>
<comment type="subunit">
    <text evidence="2">Homodimer.</text>
</comment>
<feature type="binding site" evidence="2">
    <location>
        <position position="199"/>
    </location>
    <ligand>
        <name>Mg(2+)</name>
        <dbReference type="ChEBI" id="CHEBI:18420"/>
    </ligand>
</feature>
<gene>
    <name evidence="3" type="primary">uppS</name>
    <name evidence="3" type="ORF">NLO413_0560</name>
</gene>
<dbReference type="OrthoDB" id="4191603at2"/>
<comment type="caution">
    <text evidence="3">The sequence shown here is derived from an EMBL/GenBank/DDBJ whole genome shotgun (WGS) entry which is preliminary data.</text>
</comment>
<dbReference type="EC" id="2.5.1.-" evidence="2"/>
<accession>A0A0F3NMA1</accession>
<feature type="binding site" evidence="2">
    <location>
        <begin position="19"/>
        <end position="22"/>
    </location>
    <ligand>
        <name>substrate</name>
    </ligand>
</feature>
<dbReference type="PANTHER" id="PTHR10291">
    <property type="entry name" value="DEHYDRODOLICHYL DIPHOSPHATE SYNTHASE FAMILY MEMBER"/>
    <property type="match status" value="1"/>
</dbReference>
<organism evidence="3 4">
    <name type="scientific">Candidatus Neoehrlichia procyonis str. RAC413</name>
    <dbReference type="NCBI Taxonomy" id="1359163"/>
    <lineage>
        <taxon>Bacteria</taxon>
        <taxon>Pseudomonadati</taxon>
        <taxon>Pseudomonadota</taxon>
        <taxon>Alphaproteobacteria</taxon>
        <taxon>Rickettsiales</taxon>
        <taxon>Anaplasmataceae</taxon>
        <taxon>Candidatus Neoehrlichia</taxon>
    </lineage>
</organism>
<dbReference type="AlphaFoldDB" id="A0A0F3NMA1"/>
<dbReference type="PANTHER" id="PTHR10291:SF0">
    <property type="entry name" value="DEHYDRODOLICHYL DIPHOSPHATE SYNTHASE 2"/>
    <property type="match status" value="1"/>
</dbReference>
<dbReference type="GO" id="GO:0016094">
    <property type="term" value="P:polyprenol biosynthetic process"/>
    <property type="evidence" value="ECO:0007669"/>
    <property type="project" value="TreeGrafter"/>
</dbReference>
<comment type="similarity">
    <text evidence="2">Belongs to the UPP synthase family.</text>
</comment>
<keyword evidence="4" id="KW-1185">Reference proteome</keyword>
<dbReference type="Pfam" id="PF01255">
    <property type="entry name" value="Prenyltransf"/>
    <property type="match status" value="1"/>
</dbReference>
<dbReference type="FunFam" id="3.40.1180.10:FF:000001">
    <property type="entry name" value="(2E,6E)-farnesyl-diphosphate-specific ditrans,polycis-undecaprenyl-diphosphate synthase"/>
    <property type="match status" value="1"/>
</dbReference>
<feature type="binding site" evidence="2">
    <location>
        <position position="18"/>
    </location>
    <ligand>
        <name>Mg(2+)</name>
        <dbReference type="ChEBI" id="CHEBI:18420"/>
    </ligand>
</feature>
<dbReference type="HAMAP" id="MF_01139">
    <property type="entry name" value="ISPT"/>
    <property type="match status" value="1"/>
</dbReference>
<dbReference type="Proteomes" id="UP000033562">
    <property type="component" value="Unassembled WGS sequence"/>
</dbReference>
<feature type="binding site" evidence="2">
    <location>
        <position position="31"/>
    </location>
    <ligand>
        <name>substrate</name>
    </ligand>
</feature>
<feature type="binding site" evidence="2">
    <location>
        <position position="180"/>
    </location>
    <ligand>
        <name>substrate</name>
    </ligand>
</feature>
<keyword evidence="2" id="KW-0479">Metal-binding</keyword>
<evidence type="ECO:0000313" key="4">
    <source>
        <dbReference type="Proteomes" id="UP000033562"/>
    </source>
</evidence>
<name>A0A0F3NMA1_9RICK</name>
<dbReference type="InterPro" id="IPR036424">
    <property type="entry name" value="UPP_synth-like_sf"/>
</dbReference>
<feature type="active site" evidence="2">
    <location>
        <position position="18"/>
    </location>
</feature>
<dbReference type="STRING" id="1359163.NLO413_0560"/>
<keyword evidence="1 2" id="KW-0808">Transferase</keyword>
<dbReference type="GO" id="GO:0045547">
    <property type="term" value="F:ditrans,polycis-polyprenyl diphosphate synthase [(2E,6E)-farnesyl diphosphate specific] activity"/>
    <property type="evidence" value="ECO:0007669"/>
    <property type="project" value="TreeGrafter"/>
</dbReference>
<feature type="active site" description="Proton acceptor" evidence="2">
    <location>
        <position position="66"/>
    </location>
</feature>
<dbReference type="InterPro" id="IPR018520">
    <property type="entry name" value="UPP_synth-like_CS"/>
</dbReference>
<dbReference type="Gene3D" id="3.40.1180.10">
    <property type="entry name" value="Decaprenyl diphosphate synthase-like"/>
    <property type="match status" value="1"/>
</dbReference>
<sequence>MDYVAIHNLPNHVAVIMDGNGRWAKDHGLPRIKGYEEGGRAAEKVIDICLDYSIQYLTLYAFSLENWLREKGDIDSLMELIDSYLSSAVYSLVNKNVKINFIGNLELLPNNIIRKINEIQLATFSNDGLFLNIAISYGARQEIVEAVNSIICNNVKVVDGEIVKSFLCSKNLPDVDLLIRSGGEKRLSNFLLWQLAYAELYFCSIMWPDFTRKHFVEALNEYSMRNRRYGR</sequence>
<dbReference type="PROSITE" id="PS01066">
    <property type="entry name" value="UPP_SYNTHASE"/>
    <property type="match status" value="1"/>
</dbReference>
<comment type="function">
    <text evidence="2">Catalyzes the condensation of isopentenyl diphosphate (IPP) with allylic pyrophosphates generating different type of terpenoids.</text>
</comment>
<comment type="cofactor">
    <cofactor evidence="2">
        <name>Mg(2+)</name>
        <dbReference type="ChEBI" id="CHEBI:18420"/>
    </cofactor>
    <text evidence="2">Binds 2 magnesium ions per subunit.</text>
</comment>
<feature type="binding site" evidence="2">
    <location>
        <position position="69"/>
    </location>
    <ligand>
        <name>substrate</name>
    </ligand>
</feature>
<keyword evidence="2" id="KW-0460">Magnesium</keyword>
<feature type="binding site" evidence="2">
    <location>
        <position position="67"/>
    </location>
    <ligand>
        <name>substrate</name>
    </ligand>
</feature>
<feature type="binding site" evidence="2">
    <location>
        <begin position="63"/>
        <end position="65"/>
    </location>
    <ligand>
        <name>substrate</name>
    </ligand>
</feature>